<comment type="caution">
    <text evidence="2">The sequence shown here is derived from an EMBL/GenBank/DDBJ whole genome shotgun (WGS) entry which is preliminary data.</text>
</comment>
<evidence type="ECO:0000313" key="2">
    <source>
        <dbReference type="EMBL" id="MBW0484915.1"/>
    </source>
</evidence>
<feature type="compositionally biased region" description="Low complexity" evidence="1">
    <location>
        <begin position="1"/>
        <end position="27"/>
    </location>
</feature>
<sequence>MSHTYTPAPATAQAPRKATAPAPTTAKHPAHAHSTVQAPTHAPAPATAHATTPTPAARGYTCVTLKWLMPLHIRTSHALPLCACVPPIHPLHCAAGHNDLTHSC</sequence>
<organism evidence="2 3">
    <name type="scientific">Austropuccinia psidii MF-1</name>
    <dbReference type="NCBI Taxonomy" id="1389203"/>
    <lineage>
        <taxon>Eukaryota</taxon>
        <taxon>Fungi</taxon>
        <taxon>Dikarya</taxon>
        <taxon>Basidiomycota</taxon>
        <taxon>Pucciniomycotina</taxon>
        <taxon>Pucciniomycetes</taxon>
        <taxon>Pucciniales</taxon>
        <taxon>Sphaerophragmiaceae</taxon>
        <taxon>Austropuccinia</taxon>
    </lineage>
</organism>
<proteinExistence type="predicted"/>
<dbReference type="AlphaFoldDB" id="A0A9Q3H0A9"/>
<feature type="region of interest" description="Disordered" evidence="1">
    <location>
        <begin position="1"/>
        <end position="55"/>
    </location>
</feature>
<gene>
    <name evidence="2" type="ORF">O181_024630</name>
</gene>
<dbReference type="EMBL" id="AVOT02007910">
    <property type="protein sequence ID" value="MBW0484915.1"/>
    <property type="molecule type" value="Genomic_DNA"/>
</dbReference>
<keyword evidence="3" id="KW-1185">Reference proteome</keyword>
<name>A0A9Q3H0A9_9BASI</name>
<dbReference type="Proteomes" id="UP000765509">
    <property type="component" value="Unassembled WGS sequence"/>
</dbReference>
<evidence type="ECO:0000256" key="1">
    <source>
        <dbReference type="SAM" id="MobiDB-lite"/>
    </source>
</evidence>
<accession>A0A9Q3H0A9</accession>
<evidence type="ECO:0000313" key="3">
    <source>
        <dbReference type="Proteomes" id="UP000765509"/>
    </source>
</evidence>
<reference evidence="2" key="1">
    <citation type="submission" date="2021-03" db="EMBL/GenBank/DDBJ databases">
        <title>Draft genome sequence of rust myrtle Austropuccinia psidii MF-1, a brazilian biotype.</title>
        <authorList>
            <person name="Quecine M.C."/>
            <person name="Pachon D.M.R."/>
            <person name="Bonatelli M.L."/>
            <person name="Correr F.H."/>
            <person name="Franceschini L.M."/>
            <person name="Leite T.F."/>
            <person name="Margarido G.R.A."/>
            <person name="Almeida C.A."/>
            <person name="Ferrarezi J.A."/>
            <person name="Labate C.A."/>
        </authorList>
    </citation>
    <scope>NUCLEOTIDE SEQUENCE</scope>
    <source>
        <strain evidence="2">MF-1</strain>
    </source>
</reference>
<protein>
    <submittedName>
        <fullName evidence="2">Uncharacterized protein</fullName>
    </submittedName>
</protein>
<feature type="compositionally biased region" description="Low complexity" evidence="1">
    <location>
        <begin position="38"/>
        <end position="55"/>
    </location>
</feature>